<dbReference type="EC" id="3.6.1.-" evidence="3"/>
<evidence type="ECO:0000256" key="3">
    <source>
        <dbReference type="HAMAP-Rule" id="MF_00298"/>
    </source>
</evidence>
<dbReference type="SUPFAM" id="SSF55811">
    <property type="entry name" value="Nudix"/>
    <property type="match status" value="1"/>
</dbReference>
<evidence type="ECO:0000259" key="4">
    <source>
        <dbReference type="PROSITE" id="PS51462"/>
    </source>
</evidence>
<dbReference type="NCBIfam" id="NF001936">
    <property type="entry name" value="PRK00714.1-3"/>
    <property type="match status" value="1"/>
</dbReference>
<dbReference type="EMBL" id="CP066681">
    <property type="protein sequence ID" value="QQG35448.1"/>
    <property type="molecule type" value="Genomic_DNA"/>
</dbReference>
<evidence type="ECO:0000313" key="5">
    <source>
        <dbReference type="EMBL" id="QQG35448.1"/>
    </source>
</evidence>
<dbReference type="InterPro" id="IPR015797">
    <property type="entry name" value="NUDIX_hydrolase-like_dom_sf"/>
</dbReference>
<organism evidence="5 6">
    <name type="scientific">Micavibrio aeruginosavorus</name>
    <dbReference type="NCBI Taxonomy" id="349221"/>
    <lineage>
        <taxon>Bacteria</taxon>
        <taxon>Pseudomonadati</taxon>
        <taxon>Bdellovibrionota</taxon>
        <taxon>Bdellovibrionia</taxon>
        <taxon>Bdellovibrionales</taxon>
        <taxon>Pseudobdellovibrionaceae</taxon>
        <taxon>Micavibrio</taxon>
    </lineage>
</organism>
<feature type="short sequence motif" description="Nudix box" evidence="3">
    <location>
        <begin position="43"/>
        <end position="64"/>
    </location>
</feature>
<proteinExistence type="inferred from homology"/>
<reference evidence="5 6" key="1">
    <citation type="submission" date="2020-07" db="EMBL/GenBank/DDBJ databases">
        <title>Huge and variable diversity of episymbiotic CPR bacteria and DPANN archaea in groundwater ecosystems.</title>
        <authorList>
            <person name="He C.Y."/>
            <person name="Keren R."/>
            <person name="Whittaker M."/>
            <person name="Farag I.F."/>
            <person name="Doudna J."/>
            <person name="Cate J.H.D."/>
            <person name="Banfield J.F."/>
        </authorList>
    </citation>
    <scope>NUCLEOTIDE SEQUENCE [LARGE SCALE GENOMIC DNA]</scope>
    <source>
        <strain evidence="5">NC_groundwater_70_Ag_B-0.1um_54_66</strain>
    </source>
</reference>
<dbReference type="InterPro" id="IPR022927">
    <property type="entry name" value="RppH"/>
</dbReference>
<dbReference type="CDD" id="cd03671">
    <property type="entry name" value="NUDIX_Ap4A_hydrolase_plant_like"/>
    <property type="match status" value="1"/>
</dbReference>
<sequence>MSTEKHSHLPFRPCVGITLFNTSGKVFVGERIDTPGAWQMPQGGIDPGETVEQAAMRELREEVGSDKADILLIHNKTLRYRLPPRLIEKLWDGKYGGQEQTWLAARFNGTDSDINIAAHTPPEFRAWQWVALPDVLSLIVPFKRDTYREVIKAFRHLAHS</sequence>
<dbReference type="InterPro" id="IPR000086">
    <property type="entry name" value="NUDIX_hydrolase_dom"/>
</dbReference>
<dbReference type="Pfam" id="PF00293">
    <property type="entry name" value="NUDIX"/>
    <property type="match status" value="1"/>
</dbReference>
<keyword evidence="2 3" id="KW-0378">Hydrolase</keyword>
<dbReference type="GO" id="GO:0034432">
    <property type="term" value="F:bis(5'-adenosyl)-pentaphosphatase activity"/>
    <property type="evidence" value="ECO:0007669"/>
    <property type="project" value="TreeGrafter"/>
</dbReference>
<dbReference type="GO" id="GO:0006753">
    <property type="term" value="P:nucleoside phosphate metabolic process"/>
    <property type="evidence" value="ECO:0007669"/>
    <property type="project" value="TreeGrafter"/>
</dbReference>
<comment type="cofactor">
    <cofactor evidence="1">
        <name>Mn(2+)</name>
        <dbReference type="ChEBI" id="CHEBI:29035"/>
    </cofactor>
</comment>
<name>A0A7T5UHB7_9BACT</name>
<gene>
    <name evidence="3" type="primary">rppH</name>
    <name evidence="3" type="synonym">nudH</name>
    <name evidence="5" type="ORF">HYS17_07845</name>
</gene>
<dbReference type="PANTHER" id="PTHR11839:SF22">
    <property type="entry name" value="NUDIX HYDROLASE 26, CHLOROPLASTIC"/>
    <property type="match status" value="1"/>
</dbReference>
<accession>A0A7T5UHB7</accession>
<feature type="domain" description="Nudix hydrolase" evidence="4">
    <location>
        <begin position="10"/>
        <end position="152"/>
    </location>
</feature>
<evidence type="ECO:0000256" key="2">
    <source>
        <dbReference type="ARBA" id="ARBA00022801"/>
    </source>
</evidence>
<dbReference type="Proteomes" id="UP000595362">
    <property type="component" value="Chromosome"/>
</dbReference>
<dbReference type="InterPro" id="IPR020084">
    <property type="entry name" value="NUDIX_hydrolase_CS"/>
</dbReference>
<dbReference type="InterPro" id="IPR020476">
    <property type="entry name" value="Nudix_hydrolase"/>
</dbReference>
<dbReference type="PROSITE" id="PS00893">
    <property type="entry name" value="NUDIX_BOX"/>
    <property type="match status" value="1"/>
</dbReference>
<dbReference type="GO" id="GO:0019693">
    <property type="term" value="P:ribose phosphate metabolic process"/>
    <property type="evidence" value="ECO:0007669"/>
    <property type="project" value="TreeGrafter"/>
</dbReference>
<comment type="function">
    <text evidence="3">Accelerates the degradation of transcripts by removing pyrophosphate from the 5'-end of triphosphorylated RNA, leading to a more labile monophosphorylated state that can stimulate subsequent ribonuclease cleavage.</text>
</comment>
<protein>
    <recommendedName>
        <fullName evidence="3">RNA pyrophosphohydrolase</fullName>
        <ecNumber evidence="3">3.6.1.-</ecNumber>
    </recommendedName>
    <alternativeName>
        <fullName evidence="3">(Di)nucleoside polyphosphate hydrolase</fullName>
    </alternativeName>
</protein>
<comment type="similarity">
    <text evidence="3">Belongs to the Nudix hydrolase family. RppH subfamily.</text>
</comment>
<comment type="cofactor">
    <cofactor evidence="3">
        <name>a divalent metal cation</name>
        <dbReference type="ChEBI" id="CHEBI:60240"/>
    </cofactor>
</comment>
<evidence type="ECO:0000256" key="1">
    <source>
        <dbReference type="ARBA" id="ARBA00001936"/>
    </source>
</evidence>
<dbReference type="Gene3D" id="3.90.79.10">
    <property type="entry name" value="Nucleoside Triphosphate Pyrophosphohydrolase"/>
    <property type="match status" value="1"/>
</dbReference>
<dbReference type="GO" id="GO:0008893">
    <property type="term" value="F:guanosine-3',5'-bis(diphosphate) 3'-diphosphatase activity"/>
    <property type="evidence" value="ECO:0007669"/>
    <property type="project" value="TreeGrafter"/>
</dbReference>
<evidence type="ECO:0000313" key="6">
    <source>
        <dbReference type="Proteomes" id="UP000595362"/>
    </source>
</evidence>
<dbReference type="PRINTS" id="PR00502">
    <property type="entry name" value="NUDIXFAMILY"/>
</dbReference>
<dbReference type="AlphaFoldDB" id="A0A7T5UHB7"/>
<dbReference type="HAMAP" id="MF_00298">
    <property type="entry name" value="Nudix_RppH"/>
    <property type="match status" value="1"/>
</dbReference>
<dbReference type="NCBIfam" id="NF001938">
    <property type="entry name" value="PRK00714.1-5"/>
    <property type="match status" value="1"/>
</dbReference>
<dbReference type="PROSITE" id="PS51462">
    <property type="entry name" value="NUDIX"/>
    <property type="match status" value="1"/>
</dbReference>
<dbReference type="PANTHER" id="PTHR11839">
    <property type="entry name" value="UDP/ADP-SUGAR PYROPHOSPHATASE"/>
    <property type="match status" value="1"/>
</dbReference>